<evidence type="ECO:0000313" key="4">
    <source>
        <dbReference type="Proteomes" id="UP000001137"/>
    </source>
</evidence>
<dbReference type="HOGENOM" id="CLU_141583_2_1_2"/>
<reference evidence="3 4" key="1">
    <citation type="submission" date="2007-10" db="EMBL/GenBank/DDBJ databases">
        <title>Complete sequence of Caldivirga maquilingensis IC-167.</title>
        <authorList>
            <consortium name="US DOE Joint Genome Institute"/>
            <person name="Copeland A."/>
            <person name="Lucas S."/>
            <person name="Lapidus A."/>
            <person name="Barry K."/>
            <person name="Glavina del Rio T."/>
            <person name="Dalin E."/>
            <person name="Tice H."/>
            <person name="Pitluck S."/>
            <person name="Saunders E."/>
            <person name="Brettin T."/>
            <person name="Bruce D."/>
            <person name="Detter J.C."/>
            <person name="Han C."/>
            <person name="Schmutz J."/>
            <person name="Larimer F."/>
            <person name="Land M."/>
            <person name="Hauser L."/>
            <person name="Kyrpides N."/>
            <person name="Ivanova N."/>
            <person name="Biddle J.F."/>
            <person name="Zhang Z."/>
            <person name="Fitz-Gibbon S.T."/>
            <person name="Lowe T.M."/>
            <person name="Saltikov C."/>
            <person name="House C.H."/>
            <person name="Richardson P."/>
        </authorList>
    </citation>
    <scope>NUCLEOTIDE SEQUENCE [LARGE SCALE GENOMIC DNA]</scope>
    <source>
        <strain evidence="4">ATCC 700844 / DSM 13496 / JCM 10307 / IC-167</strain>
    </source>
</reference>
<dbReference type="GO" id="GO:0016829">
    <property type="term" value="F:lyase activity"/>
    <property type="evidence" value="ECO:0007669"/>
    <property type="project" value="UniProtKB-KW"/>
</dbReference>
<dbReference type="Proteomes" id="UP000001137">
    <property type="component" value="Chromosome"/>
</dbReference>
<dbReference type="OrthoDB" id="18062at2157"/>
<dbReference type="AlphaFoldDB" id="A8MB53"/>
<dbReference type="Pfam" id="PF01989">
    <property type="entry name" value="AcnX_swivel_put"/>
    <property type="match status" value="1"/>
</dbReference>
<dbReference type="KEGG" id="cma:Cmaq_1865"/>
<dbReference type="GeneID" id="5709665"/>
<keyword evidence="4" id="KW-1185">Reference proteome</keyword>
<protein>
    <recommendedName>
        <fullName evidence="2">Phosphomevalonate dehydratase small subunit-like domain-containing protein</fullName>
    </recommendedName>
</protein>
<sequence length="142" mass="14949">MRQVRALKGNTVHGNGVVSGELIAINTPISFLGDVDGARGIVKVKGMEINIAGKILALPYSTGSTVGPYVMYKLAKYGKAPLAILTIKPDTLVLVGSIMANIPLVINIPEEILNYSGCVIEVNLNESTVLIPDECKVSNATA</sequence>
<dbReference type="RefSeq" id="WP_012186901.1">
    <property type="nucleotide sequence ID" value="NC_009954.1"/>
</dbReference>
<proteinExistence type="predicted"/>
<dbReference type="eggNOG" id="arCOG04279">
    <property type="taxonomic scope" value="Archaea"/>
</dbReference>
<name>A8MB53_CALMQ</name>
<dbReference type="SUPFAM" id="SSF52016">
    <property type="entry name" value="LeuD/IlvD-like"/>
    <property type="match status" value="1"/>
</dbReference>
<accession>A8MB53</accession>
<gene>
    <name evidence="3" type="ordered locus">Cmaq_1865</name>
</gene>
<evidence type="ECO:0000256" key="1">
    <source>
        <dbReference type="ARBA" id="ARBA00023239"/>
    </source>
</evidence>
<feature type="domain" description="Phosphomevalonate dehydratase small subunit-like" evidence="2">
    <location>
        <begin position="29"/>
        <end position="105"/>
    </location>
</feature>
<dbReference type="STRING" id="397948.Cmaq_1865"/>
<evidence type="ECO:0000259" key="2">
    <source>
        <dbReference type="Pfam" id="PF01989"/>
    </source>
</evidence>
<dbReference type="Gene3D" id="3.50.30.10">
    <property type="entry name" value="Phosphohistidine domain"/>
    <property type="match status" value="1"/>
</dbReference>
<dbReference type="InterPro" id="IPR002840">
    <property type="entry name" value="PMDh-S-like_dom"/>
</dbReference>
<dbReference type="EMBL" id="CP000852">
    <property type="protein sequence ID" value="ABW02682.1"/>
    <property type="molecule type" value="Genomic_DNA"/>
</dbReference>
<organism evidence="3 4">
    <name type="scientific">Caldivirga maquilingensis (strain ATCC 700844 / DSM 13496 / JCM 10307 / IC-167)</name>
    <dbReference type="NCBI Taxonomy" id="397948"/>
    <lineage>
        <taxon>Archaea</taxon>
        <taxon>Thermoproteota</taxon>
        <taxon>Thermoprotei</taxon>
        <taxon>Thermoproteales</taxon>
        <taxon>Thermoproteaceae</taxon>
        <taxon>Caldivirga</taxon>
    </lineage>
</organism>
<keyword evidence="1" id="KW-0456">Lyase</keyword>
<evidence type="ECO:0000313" key="3">
    <source>
        <dbReference type="EMBL" id="ABW02682.1"/>
    </source>
</evidence>